<reference evidence="2" key="1">
    <citation type="submission" date="2021-02" db="EMBL/GenBank/DDBJ databases">
        <authorList>
            <person name="Nieuwenhuis M."/>
            <person name="Van De Peppel L.J.J."/>
        </authorList>
    </citation>
    <scope>NUCLEOTIDE SEQUENCE</scope>
    <source>
        <strain evidence="2">D49</strain>
    </source>
</reference>
<feature type="region of interest" description="Disordered" evidence="1">
    <location>
        <begin position="360"/>
        <end position="446"/>
    </location>
</feature>
<reference evidence="2" key="2">
    <citation type="submission" date="2021-10" db="EMBL/GenBank/DDBJ databases">
        <title>Phylogenomics reveals ancestral predisposition of the termite-cultivated fungus Termitomyces towards a domesticated lifestyle.</title>
        <authorList>
            <person name="Auxier B."/>
            <person name="Grum-Grzhimaylo A."/>
            <person name="Cardenas M.E."/>
            <person name="Lodge J.D."/>
            <person name="Laessoe T."/>
            <person name="Pedersen O."/>
            <person name="Smith M.E."/>
            <person name="Kuyper T.W."/>
            <person name="Franco-Molano E.A."/>
            <person name="Baroni T.J."/>
            <person name="Aanen D.K."/>
        </authorList>
    </citation>
    <scope>NUCLEOTIDE SEQUENCE</scope>
    <source>
        <strain evidence="2">D49</strain>
    </source>
</reference>
<feature type="region of interest" description="Disordered" evidence="1">
    <location>
        <begin position="800"/>
        <end position="870"/>
    </location>
</feature>
<proteinExistence type="predicted"/>
<dbReference type="EMBL" id="JABCKI010005834">
    <property type="protein sequence ID" value="KAG5637381.1"/>
    <property type="molecule type" value="Genomic_DNA"/>
</dbReference>
<organism evidence="2 3">
    <name type="scientific">Sphagnurus paluster</name>
    <dbReference type="NCBI Taxonomy" id="117069"/>
    <lineage>
        <taxon>Eukaryota</taxon>
        <taxon>Fungi</taxon>
        <taxon>Dikarya</taxon>
        <taxon>Basidiomycota</taxon>
        <taxon>Agaricomycotina</taxon>
        <taxon>Agaricomycetes</taxon>
        <taxon>Agaricomycetidae</taxon>
        <taxon>Agaricales</taxon>
        <taxon>Tricholomatineae</taxon>
        <taxon>Lyophyllaceae</taxon>
        <taxon>Sphagnurus</taxon>
    </lineage>
</organism>
<evidence type="ECO:0000313" key="2">
    <source>
        <dbReference type="EMBL" id="KAG5637381.1"/>
    </source>
</evidence>
<comment type="caution">
    <text evidence="2">The sequence shown here is derived from an EMBL/GenBank/DDBJ whole genome shotgun (WGS) entry which is preliminary data.</text>
</comment>
<dbReference type="AlphaFoldDB" id="A0A9P7K740"/>
<feature type="region of interest" description="Disordered" evidence="1">
    <location>
        <begin position="117"/>
        <end position="180"/>
    </location>
</feature>
<feature type="compositionally biased region" description="Basic and acidic residues" evidence="1">
    <location>
        <begin position="418"/>
        <end position="432"/>
    </location>
</feature>
<dbReference type="Proteomes" id="UP000717328">
    <property type="component" value="Unassembled WGS sequence"/>
</dbReference>
<evidence type="ECO:0000256" key="1">
    <source>
        <dbReference type="SAM" id="MobiDB-lite"/>
    </source>
</evidence>
<sequence length="903" mass="98097">MNAAAEAIVLDLTGSLAETDNLIRAALAVKTEISVRQRSKLFWTWFPNGAAIPTEDVRLRDASLTGRAAGVLLAWKRGEKTAEKVIEDIAVLERAMGGSSRDVVAPSSQELVTTLPEKTMGGPISVPAPALPKEKRGQAPQRSAPSVTGAGKAKELEEEPVTAAARRKHQGRETEQSKPGKTVYVDQTVNGRRTVSIVSDLNVGAAVTMQENITGIAGSSGQAGNAGMVQDSSETEAERCAEEARMKKAEKKKAAEGLKNMAAKEAKKTANATTRSARAELNVPQPPTNYASLAVMKPGEFFPHPCGRCVKGQRDCVRLGAESWAHACAPCSGSKVKCNVSLLHPPGFFNKPTGWKRKKLVKKEELSDPETEESPKRRSSRRVTRSASRLRSVKQTQILFQESEDEEELGDPDDTITGDERVEREENERNIDDEVTGSAGEEYGKSKLNPDHVFDFGNSGQVSNTANLGLTKNSMILASVTVPKPTKKVSFALDMMSLGPDKMYLMQSDLRKQQPCPLLFQTRVLWTSEGLTRQQLVSVSWLSNKMYIKEVLVFDTELSYRADTPSVGETTDRVIRLSRAEVNAGINGLDASTFGPLVATLIVDSAAEFQHNQDEMHEMRQELQSTRDALAEMSQRLALCEASNDTAKRLIHLLTAEAKNFRERERTYTYQMASHHRRLQRIEGATIDPPFEPYPISNNTIDAVLISDDPLVVSDCNPQTMEPSEGASLGPMEKPRNVSSDHEVLDLTTESDAEADGDGDGEIVLPKNSDNPLSAKHIPPVLPTSIQDSTFFIIEGLRDYRSVSPTPPPPTPQPPNAEPPSPVTSLVPCAGQEDPIASAAIGKSLESPMKDSEGVAVERGPKRKSCSSSPVLALTAQGNVANSSREDACRVAKKPRLELVINT</sequence>
<gene>
    <name evidence="2" type="ORF">H0H81_004758</name>
</gene>
<feature type="compositionally biased region" description="Pro residues" evidence="1">
    <location>
        <begin position="805"/>
        <end position="822"/>
    </location>
</feature>
<feature type="compositionally biased region" description="Acidic residues" evidence="1">
    <location>
        <begin position="402"/>
        <end position="417"/>
    </location>
</feature>
<name>A0A9P7K740_9AGAR</name>
<feature type="region of interest" description="Disordered" evidence="1">
    <location>
        <begin position="716"/>
        <end position="743"/>
    </location>
</feature>
<feature type="compositionally biased region" description="Basic and acidic residues" evidence="1">
    <location>
        <begin position="733"/>
        <end position="743"/>
    </location>
</feature>
<accession>A0A9P7K740</accession>
<keyword evidence="3" id="KW-1185">Reference proteome</keyword>
<protein>
    <submittedName>
        <fullName evidence="2">Uncharacterized protein</fullName>
    </submittedName>
</protein>
<evidence type="ECO:0000313" key="3">
    <source>
        <dbReference type="Proteomes" id="UP000717328"/>
    </source>
</evidence>